<keyword evidence="3" id="KW-1005">Bacterial flagellum biogenesis</keyword>
<evidence type="ECO:0000256" key="3">
    <source>
        <dbReference type="ARBA" id="ARBA00022795"/>
    </source>
</evidence>
<evidence type="ECO:0000313" key="7">
    <source>
        <dbReference type="Proteomes" id="UP000742786"/>
    </source>
</evidence>
<evidence type="ECO:0000256" key="1">
    <source>
        <dbReference type="ARBA" id="ARBA00004514"/>
    </source>
</evidence>
<keyword evidence="6" id="KW-0969">Cilium</keyword>
<comment type="subcellular location">
    <subcellularLocation>
        <location evidence="1">Cytoplasm</location>
        <location evidence="1">Cytosol</location>
    </subcellularLocation>
</comment>
<evidence type="ECO:0000256" key="5">
    <source>
        <dbReference type="ARBA" id="ARBA00093797"/>
    </source>
</evidence>
<dbReference type="AlphaFoldDB" id="A0A916J2R9"/>
<organism evidence="6 7">
    <name type="scientific">Georgfuchsia toluolica</name>
    <dbReference type="NCBI Taxonomy" id="424218"/>
    <lineage>
        <taxon>Bacteria</taxon>
        <taxon>Pseudomonadati</taxon>
        <taxon>Pseudomonadota</taxon>
        <taxon>Betaproteobacteria</taxon>
        <taxon>Nitrosomonadales</taxon>
        <taxon>Sterolibacteriaceae</taxon>
        <taxon>Georgfuchsia</taxon>
    </lineage>
</organism>
<accession>A0A916J2R9</accession>
<keyword evidence="4" id="KW-0143">Chaperone</keyword>
<comment type="caution">
    <text evidence="6">The sequence shown here is derived from an EMBL/GenBank/DDBJ whole genome shotgun (WGS) entry which is preliminary data.</text>
</comment>
<evidence type="ECO:0000256" key="4">
    <source>
        <dbReference type="ARBA" id="ARBA00023186"/>
    </source>
</evidence>
<keyword evidence="6" id="KW-0966">Cell projection</keyword>
<protein>
    <recommendedName>
        <fullName evidence="5">Flagellar protein FliT</fullName>
    </recommendedName>
</protein>
<dbReference type="InterPro" id="IPR008622">
    <property type="entry name" value="FliT"/>
</dbReference>
<proteinExistence type="predicted"/>
<keyword evidence="6" id="KW-0282">Flagellum</keyword>
<dbReference type="GO" id="GO:0044781">
    <property type="term" value="P:bacterial-type flagellum organization"/>
    <property type="evidence" value="ECO:0007669"/>
    <property type="project" value="UniProtKB-KW"/>
</dbReference>
<evidence type="ECO:0000256" key="2">
    <source>
        <dbReference type="ARBA" id="ARBA00022490"/>
    </source>
</evidence>
<dbReference type="RefSeq" id="WP_220634305.1">
    <property type="nucleotide sequence ID" value="NZ_CAJQUM010000001.1"/>
</dbReference>
<reference evidence="6" key="1">
    <citation type="submission" date="2021-04" db="EMBL/GenBank/DDBJ databases">
        <authorList>
            <person name="Hornung B."/>
        </authorList>
    </citation>
    <scope>NUCLEOTIDE SEQUENCE</scope>
    <source>
        <strain evidence="6">G5G6</strain>
    </source>
</reference>
<evidence type="ECO:0000313" key="6">
    <source>
        <dbReference type="EMBL" id="CAG4882206.1"/>
    </source>
</evidence>
<gene>
    <name evidence="6" type="ORF">GTOL_10088</name>
</gene>
<dbReference type="Proteomes" id="UP000742786">
    <property type="component" value="Unassembled WGS sequence"/>
</dbReference>
<dbReference type="Gene3D" id="1.20.58.380">
    <property type="entry name" value="Flagellar protein flit"/>
    <property type="match status" value="1"/>
</dbReference>
<dbReference type="Pfam" id="PF05400">
    <property type="entry name" value="FliT"/>
    <property type="match status" value="1"/>
</dbReference>
<dbReference type="EMBL" id="CAJQUM010000001">
    <property type="protein sequence ID" value="CAG4882206.1"/>
    <property type="molecule type" value="Genomic_DNA"/>
</dbReference>
<keyword evidence="2" id="KW-0963">Cytoplasm</keyword>
<name>A0A916J2R9_9PROT</name>
<keyword evidence="7" id="KW-1185">Reference proteome</keyword>
<sequence>MMQIYETLKDTSCRMLAAARNSEWDLLVRLELDCRKLIDELPDAGDGRQLDEAQLGRRREIIRRILADDAAIRDLVEPWMARTRQFLTSLALERKLGQSYPQDCAP</sequence>